<keyword evidence="3 5" id="KW-1133">Transmembrane helix</keyword>
<dbReference type="EMBL" id="JAESIY010000002">
    <property type="protein sequence ID" value="MBL3655449.1"/>
    <property type="molecule type" value="Genomic_DNA"/>
</dbReference>
<evidence type="ECO:0000259" key="6">
    <source>
        <dbReference type="Pfam" id="PF04357"/>
    </source>
</evidence>
<evidence type="ECO:0000256" key="4">
    <source>
        <dbReference type="ARBA" id="ARBA00023136"/>
    </source>
</evidence>
<keyword evidence="4 5" id="KW-0472">Membrane</keyword>
<dbReference type="InterPro" id="IPR007452">
    <property type="entry name" value="TamB_C"/>
</dbReference>
<organism evidence="7 8">
    <name type="scientific">Fulvivirga sediminis</name>
    <dbReference type="NCBI Taxonomy" id="2803949"/>
    <lineage>
        <taxon>Bacteria</taxon>
        <taxon>Pseudomonadati</taxon>
        <taxon>Bacteroidota</taxon>
        <taxon>Cytophagia</taxon>
        <taxon>Cytophagales</taxon>
        <taxon>Fulvivirgaceae</taxon>
        <taxon>Fulvivirga</taxon>
    </lineage>
</organism>
<evidence type="ECO:0000256" key="1">
    <source>
        <dbReference type="ARBA" id="ARBA00004167"/>
    </source>
</evidence>
<reference evidence="7" key="1">
    <citation type="submission" date="2021-01" db="EMBL/GenBank/DDBJ databases">
        <title>Fulvivirga kasyanovii gen. nov., sp nov., a novel member of the phylum Bacteroidetes isolated from seawater in a mussel farm.</title>
        <authorList>
            <person name="Zhao L.-H."/>
            <person name="Wang Z.-J."/>
        </authorList>
    </citation>
    <scope>NUCLEOTIDE SEQUENCE</scope>
    <source>
        <strain evidence="7">2943</strain>
    </source>
</reference>
<comment type="subcellular location">
    <subcellularLocation>
        <location evidence="1">Membrane</location>
        <topology evidence="1">Single-pass membrane protein</topology>
    </subcellularLocation>
</comment>
<dbReference type="RefSeq" id="WP_202243119.1">
    <property type="nucleotide sequence ID" value="NZ_JAESIY010000002.1"/>
</dbReference>
<name>A0A937JY95_9BACT</name>
<evidence type="ECO:0000256" key="2">
    <source>
        <dbReference type="ARBA" id="ARBA00022692"/>
    </source>
</evidence>
<accession>A0A937JY95</accession>
<dbReference type="Pfam" id="PF04357">
    <property type="entry name" value="TamB"/>
    <property type="match status" value="1"/>
</dbReference>
<evidence type="ECO:0000313" key="8">
    <source>
        <dbReference type="Proteomes" id="UP000659388"/>
    </source>
</evidence>
<gene>
    <name evidence="7" type="ORF">JL102_04855</name>
</gene>
<proteinExistence type="predicted"/>
<evidence type="ECO:0000313" key="7">
    <source>
        <dbReference type="EMBL" id="MBL3655449.1"/>
    </source>
</evidence>
<comment type="caution">
    <text evidence="7">The sequence shown here is derived from an EMBL/GenBank/DDBJ whole genome shotgun (WGS) entry which is preliminary data.</text>
</comment>
<sequence>MGQKKFTKILKKILKVIGWFILSVLLLLVVFIFSLRLPSVQEFVTGKALDFFKSKVNTEASIGRLYVGFPKSIVIEDIYVEDQQKDTLLYSHYIEVNTDLWELLDNKFQVNDLDIDNLVANIYNTSADSTFNYQFIADAFTSQDSTQAPADTTQSKSFEFSIKEISIKEAKVAYDDLFNGSSLQVDVGDLYTFISTFDLINSQIIVDDIELKNSEGSFKILKPSTEDTDTTSTKIFDVQGKSLLVNNVKFTFEDQPGNLKLNTDIGEAGIEVDSMNLERQVYVAKKIDLKKTFVSIDQFTSSDSTAQSQQDTTSESDTTAIQILAGTARANIVDVDFRLYNHNYEKTEGFDPNHMWFQKLNADLKNIVFENGYANGVIKGLSGIENGGFKLKELETEFKYAAEESMVKSLHLVTEHSQIDGEMAIGYPSLEALQTNLNALKIDASIQRSRIDFEDVFYFQPALKQSLSYFTGSASQVIFQGDIKGSLNDLEVNGVKAEALKNTRLAVNGIIKGLPDINNMYVDLKLKKLSTTSSDISTVLPDTLLPQNLTIPQEISLQGNVKGGMNDFSSKIDIKTSLGGATADVNMNMKDDSLYHYSGAVEVDSFNIGKLLQQENTMGHVTFNIKAEGKGFSMEDLDTKLEGKVSSFLYNDYSYENMSINGVVKSEQFKGKLGMDDPNVDFDFNGLVNLNDSIPHYEFTLDMRTLDLYALNFAREEIKVRGKVESDIRMASVDKINGTLSIKDFVMGKGTHVYQMDTFLLSSTATEDSTNISIKSNIINAEFAGNFDIVTLPQVLEQHFNRYYALQGVEDVTELTPQSFDFDINILQPGFFTNLLIPELTELRPGEIKGSYNSELWELNLDINMHRLAYGSNQVDSLGIEVNSNEATLEYLVKIASIGNGTIKIDHVNWRGNVEADHVKTELLINDNKGENKYMFGGIFISGEKYSRFQFTPGEFILNYKEWEVRPSNSIDLYPKGIWIKNMEMSEGGQSISIESQINEQNDSTLAVNITDFNLGALGKLEETDKYLINGIFNGEFHLLMEQAKFAFTSDVDIKDFSYLGDTLGNVNVVASNEGNSKYNLNLDIKNKFNNVKVDGYYLADSVPKIYLDANLVNLELASIQSFTMGQLTEMEGSINGNLKIRGTTSEPDITGRLNFDESSFNVTYLKSVFSLNNEYLNFTKAGIAFNNFNIKDANGHTATIDGEVTTSDYTFYKFDLRLKTQDFLFLNTEKKDNELYYGHIELNSNATITGNSDQPNVDIDVSMSKGSELTYVIPEQQITEQQTENIVQWIDKDIQDDPFYQQFQTEEQKQDSVDAQIKGLNISANINIDNNNTLNVVIDPVTGDKLSVKGNSTLKLNIEPSGEMSLAGRYEVYEGSYNMNFYGLVKREFRLERGSYLLWTGDVLNARMDLSAVNEVRAAPPAGITSSDVSTQKIPFLVYIDIKGELLTPEISFRLGIEEGAAASQAVASYVNQLNTRKDELDQQVFGLLLFKNFLTGTSANNNNNNVAQTTATNSVSRILNSQLSKLSSKVKGVELSLNLEQNGAPTNSDDPLSNTQLELGLSKQLFNERVVVKVAGNFNLNQSDQNRQQGMNDFAGDIRIEYKLTEDGRYRLVGFRENEYDNLFQGGNDIVKTGVGVIFVRDYDSFRELFNAKDNQEKSDNKKSSKDN</sequence>
<dbReference type="GO" id="GO:0009306">
    <property type="term" value="P:protein secretion"/>
    <property type="evidence" value="ECO:0007669"/>
    <property type="project" value="InterPro"/>
</dbReference>
<evidence type="ECO:0000256" key="3">
    <source>
        <dbReference type="ARBA" id="ARBA00022989"/>
    </source>
</evidence>
<evidence type="ECO:0000256" key="5">
    <source>
        <dbReference type="SAM" id="Phobius"/>
    </source>
</evidence>
<protein>
    <submittedName>
        <fullName evidence="7">Translocation/assembly module TamB</fullName>
    </submittedName>
</protein>
<feature type="transmembrane region" description="Helical" evidence="5">
    <location>
        <begin position="12"/>
        <end position="35"/>
    </location>
</feature>
<keyword evidence="2 5" id="KW-0812">Transmembrane</keyword>
<keyword evidence="8" id="KW-1185">Reference proteome</keyword>
<dbReference type="Proteomes" id="UP000659388">
    <property type="component" value="Unassembled WGS sequence"/>
</dbReference>
<dbReference type="GO" id="GO:0005886">
    <property type="term" value="C:plasma membrane"/>
    <property type="evidence" value="ECO:0007669"/>
    <property type="project" value="InterPro"/>
</dbReference>
<feature type="domain" description="Translocation and assembly module TamB C-terminal" evidence="6">
    <location>
        <begin position="1189"/>
        <end position="1645"/>
    </location>
</feature>